<dbReference type="Pfam" id="PF00067">
    <property type="entry name" value="p450"/>
    <property type="match status" value="1"/>
</dbReference>
<organism evidence="3 4">
    <name type="scientific">Neomicrococcus lactis</name>
    <dbReference type="NCBI Taxonomy" id="732241"/>
    <lineage>
        <taxon>Bacteria</taxon>
        <taxon>Bacillati</taxon>
        <taxon>Actinomycetota</taxon>
        <taxon>Actinomycetes</taxon>
        <taxon>Micrococcales</taxon>
        <taxon>Micrococcaceae</taxon>
        <taxon>Neomicrococcus</taxon>
    </lineage>
</organism>
<dbReference type="GO" id="GO:0005506">
    <property type="term" value="F:iron ion binding"/>
    <property type="evidence" value="ECO:0007669"/>
    <property type="project" value="InterPro"/>
</dbReference>
<keyword evidence="2" id="KW-0408">Iron</keyword>
<keyword evidence="2" id="KW-0479">Metal-binding</keyword>
<keyword evidence="2" id="KW-0503">Monooxygenase</keyword>
<dbReference type="Gene3D" id="1.10.630.10">
    <property type="entry name" value="Cytochrome P450"/>
    <property type="match status" value="1"/>
</dbReference>
<comment type="caution">
    <text evidence="3">The sequence shown here is derived from an EMBL/GenBank/DDBJ whole genome shotgun (WGS) entry which is preliminary data.</text>
</comment>
<dbReference type="InterPro" id="IPR002397">
    <property type="entry name" value="Cyt_P450_B"/>
</dbReference>
<keyword evidence="2" id="KW-0349">Heme</keyword>
<dbReference type="InterPro" id="IPR001128">
    <property type="entry name" value="Cyt_P450"/>
</dbReference>
<dbReference type="GO" id="GO:0004497">
    <property type="term" value="F:monooxygenase activity"/>
    <property type="evidence" value="ECO:0007669"/>
    <property type="project" value="UniProtKB-KW"/>
</dbReference>
<protein>
    <recommendedName>
        <fullName evidence="5">Cytochrome P450</fullName>
    </recommendedName>
</protein>
<accession>A0A7W9DC42</accession>
<evidence type="ECO:0000256" key="1">
    <source>
        <dbReference type="ARBA" id="ARBA00010617"/>
    </source>
</evidence>
<dbReference type="PROSITE" id="PS00086">
    <property type="entry name" value="CYTOCHROME_P450"/>
    <property type="match status" value="1"/>
</dbReference>
<keyword evidence="4" id="KW-1185">Reference proteome</keyword>
<gene>
    <name evidence="3" type="ORF">BKA12_001602</name>
</gene>
<dbReference type="AlphaFoldDB" id="A0A7W9DC42"/>
<dbReference type="PRINTS" id="PR00385">
    <property type="entry name" value="P450"/>
</dbReference>
<dbReference type="EMBL" id="JACHBL010000001">
    <property type="protein sequence ID" value="MBB5598522.1"/>
    <property type="molecule type" value="Genomic_DNA"/>
</dbReference>
<dbReference type="Proteomes" id="UP000523863">
    <property type="component" value="Unassembled WGS sequence"/>
</dbReference>
<dbReference type="GO" id="GO:0020037">
    <property type="term" value="F:heme binding"/>
    <property type="evidence" value="ECO:0007669"/>
    <property type="project" value="InterPro"/>
</dbReference>
<keyword evidence="2" id="KW-0560">Oxidoreductase</keyword>
<dbReference type="PANTHER" id="PTHR46696:SF1">
    <property type="entry name" value="CYTOCHROME P450 YJIB-RELATED"/>
    <property type="match status" value="1"/>
</dbReference>
<evidence type="ECO:0000313" key="4">
    <source>
        <dbReference type="Proteomes" id="UP000523863"/>
    </source>
</evidence>
<reference evidence="3 4" key="1">
    <citation type="submission" date="2020-08" db="EMBL/GenBank/DDBJ databases">
        <title>Sequencing the genomes of 1000 actinobacteria strains.</title>
        <authorList>
            <person name="Klenk H.-P."/>
        </authorList>
    </citation>
    <scope>NUCLEOTIDE SEQUENCE [LARGE SCALE GENOMIC DNA]</scope>
    <source>
        <strain evidence="3 4">DSM 23694</strain>
    </source>
</reference>
<evidence type="ECO:0000313" key="3">
    <source>
        <dbReference type="EMBL" id="MBB5598522.1"/>
    </source>
</evidence>
<dbReference type="PANTHER" id="PTHR46696">
    <property type="entry name" value="P450, PUTATIVE (EUROFUNG)-RELATED"/>
    <property type="match status" value="1"/>
</dbReference>
<dbReference type="PRINTS" id="PR00359">
    <property type="entry name" value="BP450"/>
</dbReference>
<evidence type="ECO:0000256" key="2">
    <source>
        <dbReference type="RuleBase" id="RU000461"/>
    </source>
</evidence>
<sequence>MSISAEISTPRLDLDPFSDESLLDPYPIEDEVREAGEVVWLEKYGVWASGRHQRVTEVFGDHEKFISSHGTGFTNTFLTENWRKPSAILEADPPEHSRVRTVMVQALSQKVVKGLKESFQRIADEVVLTALEHSELDAMQDLAVAFPLRALPDAIGLAPEGRKHLLTYANLNFQAMGPRNGRYEEALAGATDAAEYVEWQMRRENLGTEGIAAAIFARVDSGEITESEGSLLVRAFLSAGLDTTMLGIGNALVALSENPAQWKLFKEDPEKLARKVFEETLRLFAPSPFIGRTVGVDMEFAGIQLQKEDKFINFVSAANRDPRKWANPEHFDIARDTRGHVAFGYGIHACVGQMMARMEAETLLSAVGRHVAHLEVAAAPTRKLNNWLRGYEHIPMAFKAE</sequence>
<evidence type="ECO:0008006" key="5">
    <source>
        <dbReference type="Google" id="ProtNLM"/>
    </source>
</evidence>
<dbReference type="SUPFAM" id="SSF48264">
    <property type="entry name" value="Cytochrome P450"/>
    <property type="match status" value="1"/>
</dbReference>
<comment type="similarity">
    <text evidence="1 2">Belongs to the cytochrome P450 family.</text>
</comment>
<proteinExistence type="inferred from homology"/>
<dbReference type="InterPro" id="IPR036396">
    <property type="entry name" value="Cyt_P450_sf"/>
</dbReference>
<dbReference type="GO" id="GO:0016705">
    <property type="term" value="F:oxidoreductase activity, acting on paired donors, with incorporation or reduction of molecular oxygen"/>
    <property type="evidence" value="ECO:0007669"/>
    <property type="project" value="InterPro"/>
</dbReference>
<dbReference type="InterPro" id="IPR017972">
    <property type="entry name" value="Cyt_P450_CS"/>
</dbReference>
<dbReference type="RefSeq" id="WP_183642329.1">
    <property type="nucleotide sequence ID" value="NZ_JACHBL010000001.1"/>
</dbReference>
<name>A0A7W9DC42_9MICC</name>